<protein>
    <submittedName>
        <fullName evidence="2">Uncharacterized protein</fullName>
    </submittedName>
</protein>
<dbReference type="PANTHER" id="PTHR14386:SF2">
    <property type="entry name" value="PROTEIN FAM204A"/>
    <property type="match status" value="1"/>
</dbReference>
<feature type="region of interest" description="Disordered" evidence="1">
    <location>
        <begin position="1"/>
        <end position="44"/>
    </location>
</feature>
<evidence type="ECO:0000313" key="2">
    <source>
        <dbReference type="EMBL" id="KAJ1687445.1"/>
    </source>
</evidence>
<keyword evidence="3" id="KW-1185">Reference proteome</keyword>
<organism evidence="2 3">
    <name type="scientific">Rhynchospora breviuscula</name>
    <dbReference type="NCBI Taxonomy" id="2022672"/>
    <lineage>
        <taxon>Eukaryota</taxon>
        <taxon>Viridiplantae</taxon>
        <taxon>Streptophyta</taxon>
        <taxon>Embryophyta</taxon>
        <taxon>Tracheophyta</taxon>
        <taxon>Spermatophyta</taxon>
        <taxon>Magnoliopsida</taxon>
        <taxon>Liliopsida</taxon>
        <taxon>Poales</taxon>
        <taxon>Cyperaceae</taxon>
        <taxon>Cyperoideae</taxon>
        <taxon>Rhynchosporeae</taxon>
        <taxon>Rhynchospora</taxon>
    </lineage>
</organism>
<dbReference type="EMBL" id="JAMQYH010000005">
    <property type="protein sequence ID" value="KAJ1687445.1"/>
    <property type="molecule type" value="Genomic_DNA"/>
</dbReference>
<dbReference type="AlphaFoldDB" id="A0A9Q0C536"/>
<evidence type="ECO:0000313" key="3">
    <source>
        <dbReference type="Proteomes" id="UP001151287"/>
    </source>
</evidence>
<feature type="compositionally biased region" description="Polar residues" evidence="1">
    <location>
        <begin position="27"/>
        <end position="44"/>
    </location>
</feature>
<comment type="caution">
    <text evidence="2">The sequence shown here is derived from an EMBL/GenBank/DDBJ whole genome shotgun (WGS) entry which is preliminary data.</text>
</comment>
<dbReference type="Proteomes" id="UP001151287">
    <property type="component" value="Unassembled WGS sequence"/>
</dbReference>
<evidence type="ECO:0000256" key="1">
    <source>
        <dbReference type="SAM" id="MobiDB-lite"/>
    </source>
</evidence>
<proteinExistence type="predicted"/>
<sequence>MAVEDPGAYGSRSMEDESEEKRKREASQATTPATNPKSKVTQSQIEKFKELNQKLLEIKEKTAHKIKPKGISSTRKRPCLELESKVNKDAPVSVKFTEPEKSQLSIPAELEGPAPVPQKYRRKLHWGLDTKERWERKSNM</sequence>
<accession>A0A9Q0C536</accession>
<feature type="compositionally biased region" description="Basic and acidic residues" evidence="1">
    <location>
        <begin position="13"/>
        <end position="26"/>
    </location>
</feature>
<name>A0A9Q0C536_9POAL</name>
<dbReference type="PANTHER" id="PTHR14386">
    <property type="entry name" value="PROTEIN FAM204A"/>
    <property type="match status" value="1"/>
</dbReference>
<dbReference type="InterPro" id="IPR037690">
    <property type="entry name" value="FAM204A"/>
</dbReference>
<dbReference type="OrthoDB" id="639110at2759"/>
<reference evidence="2" key="1">
    <citation type="journal article" date="2022" name="Cell">
        <title>Repeat-based holocentromeres influence genome architecture and karyotype evolution.</title>
        <authorList>
            <person name="Hofstatter P.G."/>
            <person name="Thangavel G."/>
            <person name="Lux T."/>
            <person name="Neumann P."/>
            <person name="Vondrak T."/>
            <person name="Novak P."/>
            <person name="Zhang M."/>
            <person name="Costa L."/>
            <person name="Castellani M."/>
            <person name="Scott A."/>
            <person name="Toegelov H."/>
            <person name="Fuchs J."/>
            <person name="Mata-Sucre Y."/>
            <person name="Dias Y."/>
            <person name="Vanzela A.L.L."/>
            <person name="Huettel B."/>
            <person name="Almeida C.C.S."/>
            <person name="Simkova H."/>
            <person name="Souza G."/>
            <person name="Pedrosa-Harand A."/>
            <person name="Macas J."/>
            <person name="Mayer K.F.X."/>
            <person name="Houben A."/>
            <person name="Marques A."/>
        </authorList>
    </citation>
    <scope>NUCLEOTIDE SEQUENCE</scope>
    <source>
        <strain evidence="2">RhyBre1mFocal</strain>
    </source>
</reference>
<gene>
    <name evidence="2" type="ORF">LUZ63_018835</name>
</gene>